<dbReference type="GO" id="GO:0007035">
    <property type="term" value="P:vacuolar acidification"/>
    <property type="evidence" value="ECO:0007669"/>
    <property type="project" value="TreeGrafter"/>
</dbReference>
<reference evidence="2 3" key="1">
    <citation type="submission" date="2015-09" db="EMBL/GenBank/DDBJ databases">
        <title>Draft genome of the parasitic nematode Teladorsagia circumcincta isolate WARC Sus (inbred).</title>
        <authorList>
            <person name="Mitreva M."/>
        </authorList>
    </citation>
    <scope>NUCLEOTIDE SEQUENCE [LARGE SCALE GENOMIC DNA]</scope>
    <source>
        <strain evidence="2 3">S</strain>
    </source>
</reference>
<dbReference type="OrthoDB" id="342131at2759"/>
<evidence type="ECO:0000313" key="3">
    <source>
        <dbReference type="Proteomes" id="UP000230423"/>
    </source>
</evidence>
<dbReference type="InterPro" id="IPR052208">
    <property type="entry name" value="DmX-like/RAVE_component"/>
</dbReference>
<dbReference type="Proteomes" id="UP000230423">
    <property type="component" value="Unassembled WGS sequence"/>
</dbReference>
<dbReference type="PANTHER" id="PTHR13950:SF9">
    <property type="entry name" value="RABCONNECTIN-3A"/>
    <property type="match status" value="1"/>
</dbReference>
<gene>
    <name evidence="2" type="ORF">TELCIR_06679</name>
</gene>
<dbReference type="PANTHER" id="PTHR13950">
    <property type="entry name" value="RABCONNECTIN-RELATED"/>
    <property type="match status" value="1"/>
</dbReference>
<proteinExistence type="predicted"/>
<dbReference type="GO" id="GO:0043291">
    <property type="term" value="C:RAVE complex"/>
    <property type="evidence" value="ECO:0007669"/>
    <property type="project" value="TreeGrafter"/>
</dbReference>
<feature type="domain" description="RAVE complex protein Rav1 C-terminal" evidence="1">
    <location>
        <begin position="2"/>
        <end position="202"/>
    </location>
</feature>
<dbReference type="EMBL" id="KZ345951">
    <property type="protein sequence ID" value="PIO71427.1"/>
    <property type="molecule type" value="Genomic_DNA"/>
</dbReference>
<keyword evidence="3" id="KW-1185">Reference proteome</keyword>
<evidence type="ECO:0000259" key="1">
    <source>
        <dbReference type="Pfam" id="PF12234"/>
    </source>
</evidence>
<dbReference type="Pfam" id="PF12234">
    <property type="entry name" value="Rav1p_C"/>
    <property type="match status" value="1"/>
</dbReference>
<organism evidence="2 3">
    <name type="scientific">Teladorsagia circumcincta</name>
    <name type="common">Brown stomach worm</name>
    <name type="synonym">Ostertagia circumcincta</name>
    <dbReference type="NCBI Taxonomy" id="45464"/>
    <lineage>
        <taxon>Eukaryota</taxon>
        <taxon>Metazoa</taxon>
        <taxon>Ecdysozoa</taxon>
        <taxon>Nematoda</taxon>
        <taxon>Chromadorea</taxon>
        <taxon>Rhabditida</taxon>
        <taxon>Rhabditina</taxon>
        <taxon>Rhabditomorpha</taxon>
        <taxon>Strongyloidea</taxon>
        <taxon>Trichostrongylidae</taxon>
        <taxon>Teladorsagia</taxon>
    </lineage>
</organism>
<dbReference type="AlphaFoldDB" id="A0A2G9UMK3"/>
<accession>A0A2G9UMK3</accession>
<sequence>MLTELLTHTHLPGLSSVDQMHLLAIADTLSHFSTDAVEKLSHATAGGYATASFGETVDECGLRFLMAMKQYEYLLLCLPINQRMELKKNGLSSSDIIWAQHSETETELLNAVSSLQKSNPTWEELRSLGIAWWLKNTASLKICLEKLAKAAFQQNQDPMDASLYYMAMRKRNVLTHLFKTVRNQKMAEFFTQDFTKDHWKKTILRKCRDLQLAIVVLRLYETDVDVQQAMLKEMLCREVLGQSPEDFEEFRGVIDNDSSCWSPEASKRHPLVVRQRIADAGVKVSSTEQFLAIGKALERQVTSSERRLYFRTAAEHMAHGCPMLALDVLSRLPKNICSGDGGLLDASFSGNETEIKDIPRRP</sequence>
<protein>
    <recommendedName>
        <fullName evidence="1">RAVE complex protein Rav1 C-terminal domain-containing protein</fullName>
    </recommendedName>
</protein>
<evidence type="ECO:0000313" key="2">
    <source>
        <dbReference type="EMBL" id="PIO71427.1"/>
    </source>
</evidence>
<name>A0A2G9UMK3_TELCI</name>
<dbReference type="InterPro" id="IPR022033">
    <property type="entry name" value="Rav1p_C"/>
</dbReference>